<feature type="compositionally biased region" description="Low complexity" evidence="1">
    <location>
        <begin position="1"/>
        <end position="16"/>
    </location>
</feature>
<name>A0A0A8Y8B3_ARUDO</name>
<reference evidence="2" key="2">
    <citation type="journal article" date="2015" name="Data Brief">
        <title>Shoot transcriptome of the giant reed, Arundo donax.</title>
        <authorList>
            <person name="Barrero R.A."/>
            <person name="Guerrero F.D."/>
            <person name="Moolhuijzen P."/>
            <person name="Goolsby J.A."/>
            <person name="Tidwell J."/>
            <person name="Bellgard S.E."/>
            <person name="Bellgard M.I."/>
        </authorList>
    </citation>
    <scope>NUCLEOTIDE SEQUENCE</scope>
    <source>
        <tissue evidence="2">Shoot tissue taken approximately 20 cm above the soil surface</tissue>
    </source>
</reference>
<evidence type="ECO:0000313" key="2">
    <source>
        <dbReference type="EMBL" id="JAD21465.1"/>
    </source>
</evidence>
<dbReference type="AlphaFoldDB" id="A0A0A8Y8B3"/>
<accession>A0A0A8Y8B3</accession>
<feature type="region of interest" description="Disordered" evidence="1">
    <location>
        <begin position="1"/>
        <end position="27"/>
    </location>
</feature>
<evidence type="ECO:0000256" key="1">
    <source>
        <dbReference type="SAM" id="MobiDB-lite"/>
    </source>
</evidence>
<protein>
    <submittedName>
        <fullName evidence="2">Uncharacterized protein</fullName>
    </submittedName>
</protein>
<reference evidence="2" key="1">
    <citation type="submission" date="2014-09" db="EMBL/GenBank/DDBJ databases">
        <authorList>
            <person name="Magalhaes I.L.F."/>
            <person name="Oliveira U."/>
            <person name="Santos F.R."/>
            <person name="Vidigal T.H.D.A."/>
            <person name="Brescovit A.D."/>
            <person name="Santos A.J."/>
        </authorList>
    </citation>
    <scope>NUCLEOTIDE SEQUENCE</scope>
    <source>
        <tissue evidence="2">Shoot tissue taken approximately 20 cm above the soil surface</tissue>
    </source>
</reference>
<dbReference type="EMBL" id="GBRH01276430">
    <property type="protein sequence ID" value="JAD21465.1"/>
    <property type="molecule type" value="Transcribed_RNA"/>
</dbReference>
<organism evidence="2">
    <name type="scientific">Arundo donax</name>
    <name type="common">Giant reed</name>
    <name type="synonym">Donax arundinaceus</name>
    <dbReference type="NCBI Taxonomy" id="35708"/>
    <lineage>
        <taxon>Eukaryota</taxon>
        <taxon>Viridiplantae</taxon>
        <taxon>Streptophyta</taxon>
        <taxon>Embryophyta</taxon>
        <taxon>Tracheophyta</taxon>
        <taxon>Spermatophyta</taxon>
        <taxon>Magnoliopsida</taxon>
        <taxon>Liliopsida</taxon>
        <taxon>Poales</taxon>
        <taxon>Poaceae</taxon>
        <taxon>PACMAD clade</taxon>
        <taxon>Arundinoideae</taxon>
        <taxon>Arundineae</taxon>
        <taxon>Arundo</taxon>
    </lineage>
</organism>
<proteinExistence type="predicted"/>
<sequence length="27" mass="3000">MSSNQARSSSVSSIEVSKYKSKLMHLD</sequence>